<dbReference type="SUPFAM" id="SSF55073">
    <property type="entry name" value="Nucleotide cyclase"/>
    <property type="match status" value="1"/>
</dbReference>
<dbReference type="PANTHER" id="PTHR45138:SF9">
    <property type="entry name" value="DIGUANYLATE CYCLASE DGCM-RELATED"/>
    <property type="match status" value="1"/>
</dbReference>
<dbReference type="GO" id="GO:0052621">
    <property type="term" value="F:diguanylate cyclase activity"/>
    <property type="evidence" value="ECO:0007669"/>
    <property type="project" value="UniProtKB-EC"/>
</dbReference>
<dbReference type="EMBL" id="VITR01000002">
    <property type="protein sequence ID" value="TWB45087.1"/>
    <property type="molecule type" value="Genomic_DNA"/>
</dbReference>
<evidence type="ECO:0000259" key="3">
    <source>
        <dbReference type="PROSITE" id="PS50887"/>
    </source>
</evidence>
<dbReference type="AlphaFoldDB" id="A0A560HF95"/>
<name>A0A560HF95_9PROT</name>
<dbReference type="PANTHER" id="PTHR45138">
    <property type="entry name" value="REGULATORY COMPONENTS OF SENSORY TRANSDUCTION SYSTEM"/>
    <property type="match status" value="1"/>
</dbReference>
<comment type="catalytic activity">
    <reaction evidence="2">
        <text>2 GTP = 3',3'-c-di-GMP + 2 diphosphate</text>
        <dbReference type="Rhea" id="RHEA:24898"/>
        <dbReference type="ChEBI" id="CHEBI:33019"/>
        <dbReference type="ChEBI" id="CHEBI:37565"/>
        <dbReference type="ChEBI" id="CHEBI:58805"/>
        <dbReference type="EC" id="2.7.7.65"/>
    </reaction>
</comment>
<evidence type="ECO:0000313" key="5">
    <source>
        <dbReference type="Proteomes" id="UP000315751"/>
    </source>
</evidence>
<evidence type="ECO:0000256" key="1">
    <source>
        <dbReference type="ARBA" id="ARBA00012528"/>
    </source>
</evidence>
<dbReference type="RefSeq" id="WP_145729531.1">
    <property type="nucleotide sequence ID" value="NZ_VITR01000002.1"/>
</dbReference>
<keyword evidence="5" id="KW-1185">Reference proteome</keyword>
<dbReference type="GO" id="GO:1902201">
    <property type="term" value="P:negative regulation of bacterial-type flagellum-dependent cell motility"/>
    <property type="evidence" value="ECO:0007669"/>
    <property type="project" value="TreeGrafter"/>
</dbReference>
<organism evidence="4 5">
    <name type="scientific">Nitrospirillum amazonense</name>
    <dbReference type="NCBI Taxonomy" id="28077"/>
    <lineage>
        <taxon>Bacteria</taxon>
        <taxon>Pseudomonadati</taxon>
        <taxon>Pseudomonadota</taxon>
        <taxon>Alphaproteobacteria</taxon>
        <taxon>Rhodospirillales</taxon>
        <taxon>Azospirillaceae</taxon>
        <taxon>Nitrospirillum</taxon>
    </lineage>
</organism>
<feature type="domain" description="GGDEF" evidence="3">
    <location>
        <begin position="207"/>
        <end position="342"/>
    </location>
</feature>
<evidence type="ECO:0000256" key="2">
    <source>
        <dbReference type="ARBA" id="ARBA00034247"/>
    </source>
</evidence>
<dbReference type="InterPro" id="IPR043128">
    <property type="entry name" value="Rev_trsase/Diguanyl_cyclase"/>
</dbReference>
<dbReference type="GO" id="GO:0005886">
    <property type="term" value="C:plasma membrane"/>
    <property type="evidence" value="ECO:0007669"/>
    <property type="project" value="TreeGrafter"/>
</dbReference>
<dbReference type="FunFam" id="3.30.70.270:FF:000001">
    <property type="entry name" value="Diguanylate cyclase domain protein"/>
    <property type="match status" value="1"/>
</dbReference>
<dbReference type="Pfam" id="PF00990">
    <property type="entry name" value="GGDEF"/>
    <property type="match status" value="1"/>
</dbReference>
<dbReference type="InterPro" id="IPR050469">
    <property type="entry name" value="Diguanylate_Cyclase"/>
</dbReference>
<reference evidence="4 5" key="1">
    <citation type="submission" date="2019-06" db="EMBL/GenBank/DDBJ databases">
        <title>Genomic Encyclopedia of Type Strains, Phase IV (KMG-V): Genome sequencing to study the core and pangenomes of soil and plant-associated prokaryotes.</title>
        <authorList>
            <person name="Whitman W."/>
        </authorList>
    </citation>
    <scope>NUCLEOTIDE SEQUENCE [LARGE SCALE GENOMIC DNA]</scope>
    <source>
        <strain evidence="4 5">BR 11622</strain>
    </source>
</reference>
<dbReference type="OrthoDB" id="9812260at2"/>
<dbReference type="EC" id="2.7.7.65" evidence="1"/>
<evidence type="ECO:0000313" key="4">
    <source>
        <dbReference type="EMBL" id="TWB45087.1"/>
    </source>
</evidence>
<dbReference type="InterPro" id="IPR029787">
    <property type="entry name" value="Nucleotide_cyclase"/>
</dbReference>
<dbReference type="Gene3D" id="3.30.70.270">
    <property type="match status" value="1"/>
</dbReference>
<dbReference type="SMART" id="SM00267">
    <property type="entry name" value="GGDEF"/>
    <property type="match status" value="1"/>
</dbReference>
<dbReference type="PROSITE" id="PS50887">
    <property type="entry name" value="GGDEF"/>
    <property type="match status" value="1"/>
</dbReference>
<dbReference type="NCBIfam" id="TIGR00254">
    <property type="entry name" value="GGDEF"/>
    <property type="match status" value="1"/>
</dbReference>
<gene>
    <name evidence="4" type="ORF">FBZ90_10237</name>
</gene>
<proteinExistence type="predicted"/>
<accession>A0A560HF95</accession>
<sequence>MLFAEGPQAAGQLAQQAMDRMRAEAVAPHPHNFTVWYAYYSGRYPDLIRAVDIIASNGLPFTEARCGDLYHKFFAADGELQAMQEIGDKLTEALAGIASTLSTAGNDAGNFGAALKTFQGQAELSDTLAQLRGIIRVMTEQAQRVAVRNQFLQTQLTDSAHQLENMRRDLDTVRREAMTDALTELANRKQFDQALREAAAAAMEDGRPLCLLMIDIDFFKKFNDNHGHVVGDQVLKLVGRTLKDSVRGRDTAARFGGEEFAIVMPECTLDEALAFAEKTRATIANRRIVKRTSGAPIGNITLSVGVALYEPGESLGRFIQRADEALYVAKHEGRNQVRAHVHAGEAAFV</sequence>
<comment type="caution">
    <text evidence="4">The sequence shown here is derived from an EMBL/GenBank/DDBJ whole genome shotgun (WGS) entry which is preliminary data.</text>
</comment>
<dbReference type="Proteomes" id="UP000315751">
    <property type="component" value="Unassembled WGS sequence"/>
</dbReference>
<dbReference type="GO" id="GO:0043709">
    <property type="term" value="P:cell adhesion involved in single-species biofilm formation"/>
    <property type="evidence" value="ECO:0007669"/>
    <property type="project" value="TreeGrafter"/>
</dbReference>
<dbReference type="InterPro" id="IPR000160">
    <property type="entry name" value="GGDEF_dom"/>
</dbReference>
<dbReference type="CDD" id="cd01949">
    <property type="entry name" value="GGDEF"/>
    <property type="match status" value="1"/>
</dbReference>
<protein>
    <recommendedName>
        <fullName evidence="1">diguanylate cyclase</fullName>
        <ecNumber evidence="1">2.7.7.65</ecNumber>
    </recommendedName>
</protein>